<feature type="transmembrane region" description="Helical" evidence="1">
    <location>
        <begin position="321"/>
        <end position="342"/>
    </location>
</feature>
<evidence type="ECO:0000256" key="1">
    <source>
        <dbReference type="SAM" id="Phobius"/>
    </source>
</evidence>
<name>A0A495W832_9PSEU</name>
<feature type="transmembrane region" description="Helical" evidence="1">
    <location>
        <begin position="289"/>
        <end position="309"/>
    </location>
</feature>
<feature type="transmembrane region" description="Helical" evidence="1">
    <location>
        <begin position="56"/>
        <end position="74"/>
    </location>
</feature>
<feature type="transmembrane region" description="Helical" evidence="1">
    <location>
        <begin position="86"/>
        <end position="107"/>
    </location>
</feature>
<dbReference type="AlphaFoldDB" id="A0A495W832"/>
<feature type="transmembrane region" description="Helical" evidence="1">
    <location>
        <begin position="21"/>
        <end position="41"/>
    </location>
</feature>
<comment type="caution">
    <text evidence="2">The sequence shown here is derived from an EMBL/GenBank/DDBJ whole genome shotgun (WGS) entry which is preliminary data.</text>
</comment>
<protein>
    <submittedName>
        <fullName evidence="2">Uncharacterized protein</fullName>
    </submittedName>
</protein>
<sequence>MITSAGTATLYRMTKTWHRPTLWLTGAMAVLTLVSLGGLLFDGRELQGAPLWLKPFKFAVSLMIYSATLSWMVSLPHKGKRWTSGLTTLIAAIMFADVGLIALQAARGTFSHYNTSGDIWNQTVQQMFKYTIPLMFLANVVLAVVLSVQRFAGGERGAVAGDRGAAGGPRGALAGLRDAATRADRPTMWAVRTGLYLAVVGMGLGYLMTAQLDKRVETLDAAGRAVKLRGGHSVGVPDGGDGLPVTAWSTTGGDLRIPHFVGMHGLQVMILLALGLTLVALHERARLRLVLTAAAGYAGLLALLTWQALRGEPLVEPSPPTLAAFACLVAAVAVGVGWALRAGRAVPPPVRRPVPRR</sequence>
<feature type="transmembrane region" description="Helical" evidence="1">
    <location>
        <begin position="127"/>
        <end position="148"/>
    </location>
</feature>
<feature type="transmembrane region" description="Helical" evidence="1">
    <location>
        <begin position="189"/>
        <end position="208"/>
    </location>
</feature>
<keyword evidence="1" id="KW-0472">Membrane</keyword>
<gene>
    <name evidence="2" type="ORF">C8E97_5689</name>
</gene>
<keyword evidence="3" id="KW-1185">Reference proteome</keyword>
<dbReference type="Proteomes" id="UP000282084">
    <property type="component" value="Unassembled WGS sequence"/>
</dbReference>
<organism evidence="2 3">
    <name type="scientific">Saccharothrix australiensis</name>
    <dbReference type="NCBI Taxonomy" id="2072"/>
    <lineage>
        <taxon>Bacteria</taxon>
        <taxon>Bacillati</taxon>
        <taxon>Actinomycetota</taxon>
        <taxon>Actinomycetes</taxon>
        <taxon>Pseudonocardiales</taxon>
        <taxon>Pseudonocardiaceae</taxon>
        <taxon>Saccharothrix</taxon>
    </lineage>
</organism>
<evidence type="ECO:0000313" key="2">
    <source>
        <dbReference type="EMBL" id="RKT56975.1"/>
    </source>
</evidence>
<keyword evidence="1" id="KW-1133">Transmembrane helix</keyword>
<proteinExistence type="predicted"/>
<dbReference type="EMBL" id="RBXO01000001">
    <property type="protein sequence ID" value="RKT56975.1"/>
    <property type="molecule type" value="Genomic_DNA"/>
</dbReference>
<keyword evidence="1" id="KW-0812">Transmembrane</keyword>
<reference evidence="2 3" key="1">
    <citation type="submission" date="2018-10" db="EMBL/GenBank/DDBJ databases">
        <title>Sequencing the genomes of 1000 actinobacteria strains.</title>
        <authorList>
            <person name="Klenk H.-P."/>
        </authorList>
    </citation>
    <scope>NUCLEOTIDE SEQUENCE [LARGE SCALE GENOMIC DNA]</scope>
    <source>
        <strain evidence="2 3">DSM 43800</strain>
    </source>
</reference>
<feature type="transmembrane region" description="Helical" evidence="1">
    <location>
        <begin position="261"/>
        <end position="282"/>
    </location>
</feature>
<evidence type="ECO:0000313" key="3">
    <source>
        <dbReference type="Proteomes" id="UP000282084"/>
    </source>
</evidence>
<accession>A0A495W832</accession>